<dbReference type="Proteomes" id="UP001172386">
    <property type="component" value="Unassembled WGS sequence"/>
</dbReference>
<evidence type="ECO:0000313" key="1">
    <source>
        <dbReference type="EMBL" id="KAJ9654646.1"/>
    </source>
</evidence>
<protein>
    <submittedName>
        <fullName evidence="1">Uncharacterized protein</fullName>
    </submittedName>
</protein>
<reference evidence="1" key="1">
    <citation type="submission" date="2022-10" db="EMBL/GenBank/DDBJ databases">
        <title>Culturing micro-colonial fungi from biological soil crusts in the Mojave desert and describing Neophaeococcomyces mojavensis, and introducing the new genera and species Taxawa tesnikishii.</title>
        <authorList>
            <person name="Kurbessoian T."/>
            <person name="Stajich J.E."/>
        </authorList>
    </citation>
    <scope>NUCLEOTIDE SEQUENCE</scope>
    <source>
        <strain evidence="1">JES_112</strain>
    </source>
</reference>
<gene>
    <name evidence="1" type="ORF">H2198_006313</name>
</gene>
<evidence type="ECO:0000313" key="2">
    <source>
        <dbReference type="Proteomes" id="UP001172386"/>
    </source>
</evidence>
<organism evidence="1 2">
    <name type="scientific">Neophaeococcomyces mojaviensis</name>
    <dbReference type="NCBI Taxonomy" id="3383035"/>
    <lineage>
        <taxon>Eukaryota</taxon>
        <taxon>Fungi</taxon>
        <taxon>Dikarya</taxon>
        <taxon>Ascomycota</taxon>
        <taxon>Pezizomycotina</taxon>
        <taxon>Eurotiomycetes</taxon>
        <taxon>Chaetothyriomycetidae</taxon>
        <taxon>Chaetothyriales</taxon>
        <taxon>Chaetothyriales incertae sedis</taxon>
        <taxon>Neophaeococcomyces</taxon>
    </lineage>
</organism>
<proteinExistence type="predicted"/>
<keyword evidence="2" id="KW-1185">Reference proteome</keyword>
<accession>A0ACC3A3P2</accession>
<name>A0ACC3A3P2_9EURO</name>
<dbReference type="EMBL" id="JAPDRQ010000115">
    <property type="protein sequence ID" value="KAJ9654646.1"/>
    <property type="molecule type" value="Genomic_DNA"/>
</dbReference>
<comment type="caution">
    <text evidence="1">The sequence shown here is derived from an EMBL/GenBank/DDBJ whole genome shotgun (WGS) entry which is preliminary data.</text>
</comment>
<sequence length="552" mass="64521">MRSTTFNNEKSFTTGEEFFESYGNPHPPQKEEPQEYFIGDIYDRYDGLRDGRPYVRKVKNLARNGWPQLRYLADFLDCSTVPVKQKSLTSEDRKERLSRLRIAVLDVTPGTALTTHEFYSADDLAYFLDSQPWDDRIGNVRLFVVEDLSRASIELLGNRFNLDPGFFRSHLCDYTWFNLRDPWFEMPKLPSRARADPYCNLRHQRPHYFRDEVSAKRAKRRVGGFNVLRRIDFDNWKSWADKPGSSVGSVRASTSCYIRPRQEADQGWLGILLVDPPVKEGYPLWSGYDNIRSPSSFPDCEHFGPHLYRSPLEDFVYWAKTMTIEELQLIRSDNDFMISPILSSIPAQWLLNFEHINNRLSLIEWEIEREDHRSVHGLAAALKRLHPWRRNVVNFGYRIRASIDTVARFDRPDGPHQREWQNMLANFDDLEKRYKVLEAKIDKIMSVLTAVISIEETKKQITNARDVSRITYLAFIYVPLSFFAALFSMNEDFPTGQTTVYWVFFAVAVPVTALSLLLATFWELIQKLLESRKRPDRRDEDDGLIGRALKRA</sequence>